<dbReference type="SUPFAM" id="SSF54695">
    <property type="entry name" value="POZ domain"/>
    <property type="match status" value="1"/>
</dbReference>
<accession>A0A4Y7PNV1</accession>
<dbReference type="InterPro" id="IPR000210">
    <property type="entry name" value="BTB/POZ_dom"/>
</dbReference>
<gene>
    <name evidence="2" type="ORF">BD410DRAFT_795064</name>
</gene>
<organism evidence="2 3">
    <name type="scientific">Rickenella mellea</name>
    <dbReference type="NCBI Taxonomy" id="50990"/>
    <lineage>
        <taxon>Eukaryota</taxon>
        <taxon>Fungi</taxon>
        <taxon>Dikarya</taxon>
        <taxon>Basidiomycota</taxon>
        <taxon>Agaricomycotina</taxon>
        <taxon>Agaricomycetes</taxon>
        <taxon>Hymenochaetales</taxon>
        <taxon>Rickenellaceae</taxon>
        <taxon>Rickenella</taxon>
    </lineage>
</organism>
<protein>
    <recommendedName>
        <fullName evidence="1">BTB domain-containing protein</fullName>
    </recommendedName>
</protein>
<dbReference type="Gene3D" id="3.30.710.10">
    <property type="entry name" value="Potassium Channel Kv1.1, Chain A"/>
    <property type="match status" value="1"/>
</dbReference>
<dbReference type="VEuPathDB" id="FungiDB:BD410DRAFT_795064"/>
<dbReference type="PROSITE" id="PS50097">
    <property type="entry name" value="BTB"/>
    <property type="match status" value="1"/>
</dbReference>
<dbReference type="AlphaFoldDB" id="A0A4Y7PNV1"/>
<dbReference type="OrthoDB" id="2799068at2759"/>
<evidence type="ECO:0000313" key="2">
    <source>
        <dbReference type="EMBL" id="TDL16671.1"/>
    </source>
</evidence>
<dbReference type="EMBL" id="ML170237">
    <property type="protein sequence ID" value="TDL16671.1"/>
    <property type="molecule type" value="Genomic_DNA"/>
</dbReference>
<dbReference type="Pfam" id="PF00651">
    <property type="entry name" value="BTB"/>
    <property type="match status" value="1"/>
</dbReference>
<evidence type="ECO:0000259" key="1">
    <source>
        <dbReference type="PROSITE" id="PS50097"/>
    </source>
</evidence>
<reference evidence="2 3" key="1">
    <citation type="submission" date="2018-06" db="EMBL/GenBank/DDBJ databases">
        <title>A transcriptomic atlas of mushroom development highlights an independent origin of complex multicellularity.</title>
        <authorList>
            <consortium name="DOE Joint Genome Institute"/>
            <person name="Krizsan K."/>
            <person name="Almasi E."/>
            <person name="Merenyi Z."/>
            <person name="Sahu N."/>
            <person name="Viragh M."/>
            <person name="Koszo T."/>
            <person name="Mondo S."/>
            <person name="Kiss B."/>
            <person name="Balint B."/>
            <person name="Kues U."/>
            <person name="Barry K."/>
            <person name="Hegedus J.C."/>
            <person name="Henrissat B."/>
            <person name="Johnson J."/>
            <person name="Lipzen A."/>
            <person name="Ohm R."/>
            <person name="Nagy I."/>
            <person name="Pangilinan J."/>
            <person name="Yan J."/>
            <person name="Xiong Y."/>
            <person name="Grigoriev I.V."/>
            <person name="Hibbett D.S."/>
            <person name="Nagy L.G."/>
        </authorList>
    </citation>
    <scope>NUCLEOTIDE SEQUENCE [LARGE SCALE GENOMIC DNA]</scope>
    <source>
        <strain evidence="2 3">SZMC22713</strain>
    </source>
</reference>
<dbReference type="SMART" id="SM00225">
    <property type="entry name" value="BTB"/>
    <property type="match status" value="1"/>
</dbReference>
<feature type="domain" description="BTB" evidence="1">
    <location>
        <begin position="27"/>
        <end position="99"/>
    </location>
</feature>
<evidence type="ECO:0000313" key="3">
    <source>
        <dbReference type="Proteomes" id="UP000294933"/>
    </source>
</evidence>
<dbReference type="InterPro" id="IPR011333">
    <property type="entry name" value="SKP1/BTB/POZ_sf"/>
</dbReference>
<proteinExistence type="predicted"/>
<sequence length="331" mass="37923">MAADTSRSTYIALEDRKRHSSLWFDDGNIVLATRASIFRVHRGLLSKNSPVFSDMLSMPQPETMEPTFDGLPIVELSDDDTDFTHILNFFYDRRYYLGGMPTTFSIVSGLLRMSTKYQVDELRDEIISHLAIAYPRTFEKYLEAVKPEAQLKLFPSFPGQHFAMVTLARETNAYILLPAALWRSSCVGWLDITRGIVGLNGDSPRLPPNDRLRCLLLRHAFGEKSIHLEHTLPRLWEASTCKERGQDGRLLKDYTPCQGRAVIKTSNHFANHHPKLEDHHDHFTQMNGFAKWRTSVCDVCRNKAESELSSVRSSWWEQLPVMVGLPAWKDL</sequence>
<name>A0A4Y7PNV1_9AGAM</name>
<dbReference type="Proteomes" id="UP000294933">
    <property type="component" value="Unassembled WGS sequence"/>
</dbReference>
<keyword evidence="3" id="KW-1185">Reference proteome</keyword>
<dbReference type="STRING" id="50990.A0A4Y7PNV1"/>